<proteinExistence type="predicted"/>
<protein>
    <submittedName>
        <fullName evidence="1">Uncharacterized NRDE family protein</fullName>
    </submittedName>
</protein>
<evidence type="ECO:0000313" key="1">
    <source>
        <dbReference type="EMBL" id="VAV93375.1"/>
    </source>
</evidence>
<dbReference type="EMBL" id="UOEF01000163">
    <property type="protein sequence ID" value="VAV93375.1"/>
    <property type="molecule type" value="Genomic_DNA"/>
</dbReference>
<name>A0A3B0SEG7_9ZZZZ</name>
<reference evidence="1" key="1">
    <citation type="submission" date="2018-06" db="EMBL/GenBank/DDBJ databases">
        <authorList>
            <person name="Zhirakovskaya E."/>
        </authorList>
    </citation>
    <scope>NUCLEOTIDE SEQUENCE</scope>
</reference>
<organism evidence="1">
    <name type="scientific">hydrothermal vent metagenome</name>
    <dbReference type="NCBI Taxonomy" id="652676"/>
    <lineage>
        <taxon>unclassified sequences</taxon>
        <taxon>metagenomes</taxon>
        <taxon>ecological metagenomes</taxon>
    </lineage>
</organism>
<dbReference type="PANTHER" id="PTHR17985:SF8">
    <property type="entry name" value="TRANSPORT AND GOLGI ORGANIZATION PROTEIN 2 HOMOLOG"/>
    <property type="match status" value="1"/>
</dbReference>
<accession>A0A3B0SEG7</accession>
<dbReference type="AlphaFoldDB" id="A0A3B0SEG7"/>
<dbReference type="InterPro" id="IPR008551">
    <property type="entry name" value="TANGO2"/>
</dbReference>
<dbReference type="Pfam" id="PF05742">
    <property type="entry name" value="TANGO2"/>
    <property type="match status" value="1"/>
</dbReference>
<gene>
    <name evidence="1" type="ORF">MNBD_ALPHA04-278</name>
</gene>
<dbReference type="PANTHER" id="PTHR17985">
    <property type="entry name" value="SER/THR-RICH PROTEIN T10 IN DGCR REGION"/>
    <property type="match status" value="1"/>
</dbReference>
<sequence>MCIVSFAWKAHPRWKFVAIGNRDELHARPADPITRWPDPDHLLAGRDIKAGGTWLGISEQGRFAVVTNLAGHGEPNSKCASRGGVLRDFLSGDGEYSDIDNVEFSAFNPFNLITIADDQARIHTNRPGASSDKLVPGIYGLSNGALDDPWPKSPHLNQTLETWVSDGAENPILLLDILLDKTAYQVTADDKQLSLEPRQSPIFICSPVYGTRCSTIVAVDDQNQGLMIERCFAPSGEQTGETRLSFIWPE</sequence>